<dbReference type="PRINTS" id="PR00412">
    <property type="entry name" value="EPOXHYDRLASE"/>
</dbReference>
<comment type="caution">
    <text evidence="2">The sequence shown here is derived from an EMBL/GenBank/DDBJ whole genome shotgun (WGS) entry which is preliminary data.</text>
</comment>
<dbReference type="InterPro" id="IPR000073">
    <property type="entry name" value="AB_hydrolase_1"/>
</dbReference>
<protein>
    <submittedName>
        <fullName evidence="2">Acetoin dehydrogenase</fullName>
    </submittedName>
</protein>
<dbReference type="EMBL" id="BMMH01000049">
    <property type="protein sequence ID" value="GGL47230.1"/>
    <property type="molecule type" value="Genomic_DNA"/>
</dbReference>
<dbReference type="SUPFAM" id="SSF53474">
    <property type="entry name" value="alpha/beta-Hydrolases"/>
    <property type="match status" value="1"/>
</dbReference>
<dbReference type="PANTHER" id="PTHR43689">
    <property type="entry name" value="HYDROLASE"/>
    <property type="match status" value="1"/>
</dbReference>
<gene>
    <name evidence="2" type="ORF">GCM10011588_72630</name>
</gene>
<evidence type="ECO:0000259" key="1">
    <source>
        <dbReference type="Pfam" id="PF00561"/>
    </source>
</evidence>
<dbReference type="Pfam" id="PF00561">
    <property type="entry name" value="Abhydrolase_1"/>
    <property type="match status" value="1"/>
</dbReference>
<dbReference type="InterPro" id="IPR000639">
    <property type="entry name" value="Epox_hydrolase-like"/>
</dbReference>
<dbReference type="GO" id="GO:0003824">
    <property type="term" value="F:catalytic activity"/>
    <property type="evidence" value="ECO:0007669"/>
    <property type="project" value="InterPro"/>
</dbReference>
<dbReference type="InterPro" id="IPR029058">
    <property type="entry name" value="AB_hydrolase_fold"/>
</dbReference>
<keyword evidence="3" id="KW-1185">Reference proteome</keyword>
<name>A0A917RZN3_9NOCA</name>
<proteinExistence type="predicted"/>
<evidence type="ECO:0000313" key="2">
    <source>
        <dbReference type="EMBL" id="GGL47230.1"/>
    </source>
</evidence>
<dbReference type="PRINTS" id="PR00111">
    <property type="entry name" value="ABHYDROLASE"/>
</dbReference>
<dbReference type="PANTHER" id="PTHR43689:SF8">
    <property type="entry name" value="ALPHA_BETA-HYDROLASES SUPERFAMILY PROTEIN"/>
    <property type="match status" value="1"/>
</dbReference>
<dbReference type="Proteomes" id="UP000638263">
    <property type="component" value="Unassembled WGS sequence"/>
</dbReference>
<dbReference type="Gene3D" id="3.40.50.1820">
    <property type="entry name" value="alpha/beta hydrolase"/>
    <property type="match status" value="1"/>
</dbReference>
<organism evidence="2 3">
    <name type="scientific">Nocardia jinanensis</name>
    <dbReference type="NCBI Taxonomy" id="382504"/>
    <lineage>
        <taxon>Bacteria</taxon>
        <taxon>Bacillati</taxon>
        <taxon>Actinomycetota</taxon>
        <taxon>Actinomycetes</taxon>
        <taxon>Mycobacteriales</taxon>
        <taxon>Nocardiaceae</taxon>
        <taxon>Nocardia</taxon>
    </lineage>
</organism>
<accession>A0A917RZN3</accession>
<reference evidence="2" key="2">
    <citation type="submission" date="2020-09" db="EMBL/GenBank/DDBJ databases">
        <authorList>
            <person name="Sun Q."/>
            <person name="Zhou Y."/>
        </authorList>
    </citation>
    <scope>NUCLEOTIDE SEQUENCE</scope>
    <source>
        <strain evidence="2">CGMCC 4.3508</strain>
    </source>
</reference>
<dbReference type="RefSeq" id="WP_058852949.1">
    <property type="nucleotide sequence ID" value="NZ_BMMH01000049.1"/>
</dbReference>
<sequence length="294" mass="32107">MRPESTPPEGLRATGTQEIAVRGRRTRYLDEGTGTPTLLIHGIGRSLEDWIEQHRLLAGRGLRVISVDLAGYGESEPLSELYSLSALATFLADFLDTVGITEPAHVVGNSLGGAVAMQLSAQAPGRVRSLVLAAPAGFGREVALSIRMLSIPPLGRLIMRTWSPRASRRLERSLFHDTAMATEERIQLGYRLARRPDGTRVLLETVTALGGPRGTYAGWRAALLEVVADRAVPTLIVWGDKDRLFPAAHLDAARTRLPHVRTHLLRNTGHVPQIERADEFAALATEFWTDLPPA</sequence>
<evidence type="ECO:0000313" key="3">
    <source>
        <dbReference type="Proteomes" id="UP000638263"/>
    </source>
</evidence>
<feature type="domain" description="AB hydrolase-1" evidence="1">
    <location>
        <begin position="38"/>
        <end position="276"/>
    </location>
</feature>
<reference evidence="2" key="1">
    <citation type="journal article" date="2014" name="Int. J. Syst. Evol. Microbiol.">
        <title>Complete genome sequence of Corynebacterium casei LMG S-19264T (=DSM 44701T), isolated from a smear-ripened cheese.</title>
        <authorList>
            <consortium name="US DOE Joint Genome Institute (JGI-PGF)"/>
            <person name="Walter F."/>
            <person name="Albersmeier A."/>
            <person name="Kalinowski J."/>
            <person name="Ruckert C."/>
        </authorList>
    </citation>
    <scope>NUCLEOTIDE SEQUENCE</scope>
    <source>
        <strain evidence="2">CGMCC 4.3508</strain>
    </source>
</reference>
<dbReference type="AlphaFoldDB" id="A0A917RZN3"/>